<dbReference type="EMBL" id="CP006718">
    <property type="protein sequence ID" value="AGV16709.1"/>
    <property type="molecule type" value="Genomic_DNA"/>
</dbReference>
<evidence type="ECO:0000313" key="1">
    <source>
        <dbReference type="EMBL" id="AGV16709.1"/>
    </source>
</evidence>
<evidence type="ECO:0000313" key="2">
    <source>
        <dbReference type="Proteomes" id="UP000016714"/>
    </source>
</evidence>
<name>A0A2I3C509_VIBAX</name>
<organism evidence="1 2">
    <name type="scientific">Vibrio alginolyticus (strain ATCC 17749 / DSM 2171 / NBRC 15630 / NCIMB 1903 / NCTC 12160 / XII-53)</name>
    <dbReference type="NCBI Taxonomy" id="1219076"/>
    <lineage>
        <taxon>Bacteria</taxon>
        <taxon>Pseudomonadati</taxon>
        <taxon>Pseudomonadota</taxon>
        <taxon>Gammaproteobacteria</taxon>
        <taxon>Vibrionales</taxon>
        <taxon>Vibrionaceae</taxon>
        <taxon>Vibrio</taxon>
    </lineage>
</organism>
<dbReference type="AlphaFoldDB" id="A0A2I3C509"/>
<accession>A0A2I3C509</accession>
<evidence type="ECO:0008006" key="3">
    <source>
        <dbReference type="Google" id="ProtNLM"/>
    </source>
</evidence>
<dbReference type="KEGG" id="vag:N646_0876"/>
<gene>
    <name evidence="1" type="ORF">N646_0876</name>
</gene>
<reference evidence="1 2" key="1">
    <citation type="journal article" date="2015" name="Genome Announc.">
        <title>Complete genome sequence of Vibrio alginolyticus ATCC 17749.</title>
        <authorList>
            <person name="Liu X.F."/>
            <person name="Cao Y."/>
            <person name="Zhang H.L."/>
            <person name="Chen Y.J."/>
            <person name="Hu C.J."/>
        </authorList>
    </citation>
    <scope>NUCLEOTIDE SEQUENCE [LARGE SCALE GENOMIC DNA]</scope>
    <source>
        <strain evidence="2">ATCC 17749 / DSM 2171 / NBRC 15630 / NCIMB 1903 / NCTC 12160 / XII-53</strain>
    </source>
</reference>
<protein>
    <recommendedName>
        <fullName evidence="3">DUF3265 domain-containing protein</fullName>
    </recommendedName>
</protein>
<sequence>MLLLCVPIVIEKPILANKLFKSDSQRVAFSLCVGFSV</sequence>
<dbReference type="Proteomes" id="UP000016714">
    <property type="component" value="Chromosome 1"/>
</dbReference>
<proteinExistence type="predicted"/>
<dbReference type="HOGENOM" id="CLU_3350002_0_0_6"/>